<keyword evidence="2" id="KW-1185">Reference proteome</keyword>
<organism evidence="1 2">
    <name type="scientific">Mizuhopecten yessoensis</name>
    <name type="common">Japanese scallop</name>
    <name type="synonym">Patinopecten yessoensis</name>
    <dbReference type="NCBI Taxonomy" id="6573"/>
    <lineage>
        <taxon>Eukaryota</taxon>
        <taxon>Metazoa</taxon>
        <taxon>Spiralia</taxon>
        <taxon>Lophotrochozoa</taxon>
        <taxon>Mollusca</taxon>
        <taxon>Bivalvia</taxon>
        <taxon>Autobranchia</taxon>
        <taxon>Pteriomorphia</taxon>
        <taxon>Pectinida</taxon>
        <taxon>Pectinoidea</taxon>
        <taxon>Pectinidae</taxon>
        <taxon>Mizuhopecten</taxon>
    </lineage>
</organism>
<accession>A0A210Q897</accession>
<dbReference type="Proteomes" id="UP000242188">
    <property type="component" value="Unassembled WGS sequence"/>
</dbReference>
<name>A0A210Q897_MIZYE</name>
<proteinExistence type="predicted"/>
<evidence type="ECO:0000313" key="2">
    <source>
        <dbReference type="Proteomes" id="UP000242188"/>
    </source>
</evidence>
<comment type="caution">
    <text evidence="1">The sequence shown here is derived from an EMBL/GenBank/DDBJ whole genome shotgun (WGS) entry which is preliminary data.</text>
</comment>
<sequence>MEDGNNDVYIKFAEIAKERNEEEWQKKRDKYMEEGMSESEAERNADLKLKESNIQQCMDIYNKLLTYMLPVRHYNLHEKS</sequence>
<gene>
    <name evidence="1" type="ORF">KP79_PYT01631</name>
</gene>
<protein>
    <submittedName>
        <fullName evidence="1">Uncharacterized protein</fullName>
    </submittedName>
</protein>
<reference evidence="1 2" key="1">
    <citation type="journal article" date="2017" name="Nat. Ecol. Evol.">
        <title>Scallop genome provides insights into evolution of bilaterian karyotype and development.</title>
        <authorList>
            <person name="Wang S."/>
            <person name="Zhang J."/>
            <person name="Jiao W."/>
            <person name="Li J."/>
            <person name="Xun X."/>
            <person name="Sun Y."/>
            <person name="Guo X."/>
            <person name="Huan P."/>
            <person name="Dong B."/>
            <person name="Zhang L."/>
            <person name="Hu X."/>
            <person name="Sun X."/>
            <person name="Wang J."/>
            <person name="Zhao C."/>
            <person name="Wang Y."/>
            <person name="Wang D."/>
            <person name="Huang X."/>
            <person name="Wang R."/>
            <person name="Lv J."/>
            <person name="Li Y."/>
            <person name="Zhang Z."/>
            <person name="Liu B."/>
            <person name="Lu W."/>
            <person name="Hui Y."/>
            <person name="Liang J."/>
            <person name="Zhou Z."/>
            <person name="Hou R."/>
            <person name="Li X."/>
            <person name="Liu Y."/>
            <person name="Li H."/>
            <person name="Ning X."/>
            <person name="Lin Y."/>
            <person name="Zhao L."/>
            <person name="Xing Q."/>
            <person name="Dou J."/>
            <person name="Li Y."/>
            <person name="Mao J."/>
            <person name="Guo H."/>
            <person name="Dou H."/>
            <person name="Li T."/>
            <person name="Mu C."/>
            <person name="Jiang W."/>
            <person name="Fu Q."/>
            <person name="Fu X."/>
            <person name="Miao Y."/>
            <person name="Liu J."/>
            <person name="Yu Q."/>
            <person name="Li R."/>
            <person name="Liao H."/>
            <person name="Li X."/>
            <person name="Kong Y."/>
            <person name="Jiang Z."/>
            <person name="Chourrout D."/>
            <person name="Li R."/>
            <person name="Bao Z."/>
        </authorList>
    </citation>
    <scope>NUCLEOTIDE SEQUENCE [LARGE SCALE GENOMIC DNA]</scope>
    <source>
        <strain evidence="1 2">PY_sf001</strain>
    </source>
</reference>
<dbReference type="EMBL" id="NEDP02004629">
    <property type="protein sequence ID" value="OWF44972.1"/>
    <property type="molecule type" value="Genomic_DNA"/>
</dbReference>
<dbReference type="OrthoDB" id="6112830at2759"/>
<evidence type="ECO:0000313" key="1">
    <source>
        <dbReference type="EMBL" id="OWF44972.1"/>
    </source>
</evidence>
<dbReference type="AlphaFoldDB" id="A0A210Q897"/>